<keyword evidence="6 7" id="KW-0472">Membrane</keyword>
<feature type="transmembrane region" description="Helical" evidence="7">
    <location>
        <begin position="271"/>
        <end position="295"/>
    </location>
</feature>
<keyword evidence="5 7" id="KW-1133">Transmembrane helix</keyword>
<dbReference type="PANTHER" id="PTHR43634:SF2">
    <property type="entry name" value="LOW CONDUCTANCE MECHANOSENSITIVE CHANNEL YNAI"/>
    <property type="match status" value="1"/>
</dbReference>
<dbReference type="Pfam" id="PF21088">
    <property type="entry name" value="MS_channel_1st"/>
    <property type="match status" value="1"/>
</dbReference>
<dbReference type="SUPFAM" id="SSF82689">
    <property type="entry name" value="Mechanosensitive channel protein MscS (YggB), C-terminal domain"/>
    <property type="match status" value="1"/>
</dbReference>
<dbReference type="GO" id="GO:0008381">
    <property type="term" value="F:mechanosensitive monoatomic ion channel activity"/>
    <property type="evidence" value="ECO:0007669"/>
    <property type="project" value="UniProtKB-ARBA"/>
</dbReference>
<dbReference type="Gene3D" id="1.10.287.1260">
    <property type="match status" value="1"/>
</dbReference>
<comment type="subcellular location">
    <subcellularLocation>
        <location evidence="1">Cell membrane</location>
        <topology evidence="1">Multi-pass membrane protein</topology>
    </subcellularLocation>
</comment>
<feature type="domain" description="Mechanosensitive ion channel MscS" evidence="9">
    <location>
        <begin position="365"/>
        <end position="430"/>
    </location>
</feature>
<dbReference type="InterPro" id="IPR023408">
    <property type="entry name" value="MscS_beta-dom_sf"/>
</dbReference>
<comment type="similarity">
    <text evidence="2">Belongs to the MscS (TC 1.A.23) family.</text>
</comment>
<keyword evidence="3" id="KW-1003">Cell membrane</keyword>
<dbReference type="Pfam" id="PF21082">
    <property type="entry name" value="MS_channel_3rd"/>
    <property type="match status" value="1"/>
</dbReference>
<feature type="transmembrane region" description="Helical" evidence="7">
    <location>
        <begin position="316"/>
        <end position="337"/>
    </location>
</feature>
<feature type="signal peptide" evidence="8">
    <location>
        <begin position="1"/>
        <end position="24"/>
    </location>
</feature>
<dbReference type="InterPro" id="IPR006685">
    <property type="entry name" value="MscS_channel_2nd"/>
</dbReference>
<evidence type="ECO:0000256" key="4">
    <source>
        <dbReference type="ARBA" id="ARBA00022692"/>
    </source>
</evidence>
<reference evidence="12" key="1">
    <citation type="journal article" date="2020" name="mSystems">
        <title>Genome- and Community-Level Interaction Insights into Carbon Utilization and Element Cycling Functions of Hydrothermarchaeota in Hydrothermal Sediment.</title>
        <authorList>
            <person name="Zhou Z."/>
            <person name="Liu Y."/>
            <person name="Xu W."/>
            <person name="Pan J."/>
            <person name="Luo Z.H."/>
            <person name="Li M."/>
        </authorList>
    </citation>
    <scope>NUCLEOTIDE SEQUENCE [LARGE SCALE GENOMIC DNA]</scope>
    <source>
        <strain evidence="12">HyVt-535</strain>
    </source>
</reference>
<evidence type="ECO:0000256" key="7">
    <source>
        <dbReference type="SAM" id="Phobius"/>
    </source>
</evidence>
<keyword evidence="4 7" id="KW-0812">Transmembrane</keyword>
<feature type="non-terminal residue" evidence="12">
    <location>
        <position position="528"/>
    </location>
</feature>
<evidence type="ECO:0000256" key="1">
    <source>
        <dbReference type="ARBA" id="ARBA00004651"/>
    </source>
</evidence>
<proteinExistence type="inferred from homology"/>
<dbReference type="InterPro" id="IPR045042">
    <property type="entry name" value="YnaI-like"/>
</dbReference>
<evidence type="ECO:0000256" key="8">
    <source>
        <dbReference type="SAM" id="SignalP"/>
    </source>
</evidence>
<dbReference type="SUPFAM" id="SSF82861">
    <property type="entry name" value="Mechanosensitive channel protein MscS (YggB), transmembrane region"/>
    <property type="match status" value="1"/>
</dbReference>
<dbReference type="GO" id="GO:0005886">
    <property type="term" value="C:plasma membrane"/>
    <property type="evidence" value="ECO:0007669"/>
    <property type="project" value="UniProtKB-SubCell"/>
</dbReference>
<feature type="transmembrane region" description="Helical" evidence="7">
    <location>
        <begin position="246"/>
        <end position="265"/>
    </location>
</feature>
<accession>A0A7C5N228</accession>
<gene>
    <name evidence="12" type="ORF">ENJ98_00440</name>
</gene>
<comment type="caution">
    <text evidence="12">The sequence shown here is derived from an EMBL/GenBank/DDBJ whole genome shotgun (WGS) entry which is preliminary data.</text>
</comment>
<name>A0A7C5N228_9GAMM</name>
<organism evidence="12">
    <name type="scientific">Thiolapillus brandeum</name>
    <dbReference type="NCBI Taxonomy" id="1076588"/>
    <lineage>
        <taxon>Bacteria</taxon>
        <taxon>Pseudomonadati</taxon>
        <taxon>Pseudomonadota</taxon>
        <taxon>Gammaproteobacteria</taxon>
        <taxon>Chromatiales</taxon>
        <taxon>Sedimenticolaceae</taxon>
        <taxon>Thiolapillus</taxon>
    </lineage>
</organism>
<dbReference type="InterPro" id="IPR049142">
    <property type="entry name" value="MS_channel_1st"/>
</dbReference>
<dbReference type="InterPro" id="IPR010920">
    <property type="entry name" value="LSM_dom_sf"/>
</dbReference>
<dbReference type="PANTHER" id="PTHR43634">
    <property type="entry name" value="OW CONDUCTANCE MECHANOSENSITIVE CHANNEL"/>
    <property type="match status" value="1"/>
</dbReference>
<sequence length="528" mass="59683">MKPSLFRRSLVLLFLALLALGAPAEEKAPAEKPAEKPPAVPAALESPRATMGTFLHAMNDIKRGKPERIEDAVSTLDLSEVNPLVRRERGEDLAWMLLEVLDKTREVNLDRVPARKEGKPWVFERYGSGEVRISRVEDGRWLFDRETIAALPAILEEVATRQTQVSGAGNAEWLPLHIRLRQQLPGWLTERTVILQNWQWIGLLLIIAVGVVVDRIAQFLARLAMRRWLARFPQVASRIRDADRRLRPLGLMLMAAVWWIGILLLGLPEEVLLVLLVAVKLLASIAAVWTAWRLVDVVSALLAEKAASTDNRVDDVLVPMVSRTLKIFIAVGGVVFVADNLNIDVTGLLAGLGLGGLAFALAAKDLVQNFFGSITVLMDRTFTVGDWIIVDGIEGTVEHMGFRSTRIRTFYNSLVTIPNSRFITAEVDNMGARRYRRYKQKFGVTYDTPPEKIDAFCEGLREIVRQHPYMRKDYFQIWFNDLGASALEILIYVFWETPDWTTELRERHRFLLDALRLADELGVEFAFP</sequence>
<feature type="domain" description="Mechanosensitive ion channel MscS C-terminal" evidence="10">
    <location>
        <begin position="442"/>
        <end position="516"/>
    </location>
</feature>
<feature type="chain" id="PRO_5027782597" evidence="8">
    <location>
        <begin position="25"/>
        <end position="528"/>
    </location>
</feature>
<protein>
    <submittedName>
        <fullName evidence="12">Mechanosensitive ion channel family protein</fullName>
    </submittedName>
</protein>
<dbReference type="AlphaFoldDB" id="A0A7C5N228"/>
<evidence type="ECO:0000259" key="10">
    <source>
        <dbReference type="Pfam" id="PF21082"/>
    </source>
</evidence>
<feature type="transmembrane region" description="Helical" evidence="7">
    <location>
        <begin position="200"/>
        <end position="225"/>
    </location>
</feature>
<dbReference type="Proteomes" id="UP000886100">
    <property type="component" value="Unassembled WGS sequence"/>
</dbReference>
<dbReference type="EMBL" id="DROM01000029">
    <property type="protein sequence ID" value="HHH12683.1"/>
    <property type="molecule type" value="Genomic_DNA"/>
</dbReference>
<evidence type="ECO:0000256" key="2">
    <source>
        <dbReference type="ARBA" id="ARBA00008017"/>
    </source>
</evidence>
<dbReference type="InterPro" id="IPR049278">
    <property type="entry name" value="MS_channel_C"/>
</dbReference>
<evidence type="ECO:0000313" key="12">
    <source>
        <dbReference type="EMBL" id="HHH12683.1"/>
    </source>
</evidence>
<keyword evidence="8" id="KW-0732">Signal</keyword>
<dbReference type="Gene3D" id="3.30.70.100">
    <property type="match status" value="1"/>
</dbReference>
<dbReference type="InterPro" id="IPR011066">
    <property type="entry name" value="MscS_channel_C_sf"/>
</dbReference>
<dbReference type="Pfam" id="PF00924">
    <property type="entry name" value="MS_channel_2nd"/>
    <property type="match status" value="1"/>
</dbReference>
<evidence type="ECO:0000256" key="5">
    <source>
        <dbReference type="ARBA" id="ARBA00022989"/>
    </source>
</evidence>
<evidence type="ECO:0000259" key="9">
    <source>
        <dbReference type="Pfam" id="PF00924"/>
    </source>
</evidence>
<dbReference type="InterPro" id="IPR011014">
    <property type="entry name" value="MscS_channel_TM-2"/>
</dbReference>
<dbReference type="SUPFAM" id="SSF50182">
    <property type="entry name" value="Sm-like ribonucleoproteins"/>
    <property type="match status" value="1"/>
</dbReference>
<dbReference type="Gene3D" id="2.30.30.60">
    <property type="match status" value="1"/>
</dbReference>
<evidence type="ECO:0000256" key="6">
    <source>
        <dbReference type="ARBA" id="ARBA00023136"/>
    </source>
</evidence>
<feature type="domain" description="Mechanosensitive ion channel transmembrane helices 2/3" evidence="11">
    <location>
        <begin position="325"/>
        <end position="364"/>
    </location>
</feature>
<evidence type="ECO:0000259" key="11">
    <source>
        <dbReference type="Pfam" id="PF21088"/>
    </source>
</evidence>
<feature type="transmembrane region" description="Helical" evidence="7">
    <location>
        <begin position="343"/>
        <end position="363"/>
    </location>
</feature>
<evidence type="ECO:0000256" key="3">
    <source>
        <dbReference type="ARBA" id="ARBA00022475"/>
    </source>
</evidence>